<evidence type="ECO:0000313" key="7">
    <source>
        <dbReference type="Proteomes" id="UP000593565"/>
    </source>
</evidence>
<dbReference type="GO" id="GO:0005737">
    <property type="term" value="C:cytoplasm"/>
    <property type="evidence" value="ECO:0007669"/>
    <property type="project" value="TreeGrafter"/>
</dbReference>
<gene>
    <name evidence="6" type="ORF">AMELA_G00196520</name>
</gene>
<name>A0A7J6A606_AMEME</name>
<dbReference type="Gene3D" id="3.40.140.10">
    <property type="entry name" value="Cytidine Deaminase, domain 2"/>
    <property type="match status" value="1"/>
</dbReference>
<comment type="cofactor">
    <cofactor evidence="1">
        <name>Zn(2+)</name>
        <dbReference type="ChEBI" id="CHEBI:29105"/>
    </cofactor>
</comment>
<evidence type="ECO:0000256" key="4">
    <source>
        <dbReference type="ARBA" id="ARBA00022801"/>
    </source>
</evidence>
<dbReference type="GO" id="GO:0046872">
    <property type="term" value="F:metal ion binding"/>
    <property type="evidence" value="ECO:0007669"/>
    <property type="project" value="UniProtKB-KW"/>
</dbReference>
<dbReference type="InterPro" id="IPR016193">
    <property type="entry name" value="Cytidine_deaminase-like"/>
</dbReference>
<dbReference type="GO" id="GO:0016554">
    <property type="term" value="P:cytidine to uridine editing"/>
    <property type="evidence" value="ECO:0007669"/>
    <property type="project" value="TreeGrafter"/>
</dbReference>
<evidence type="ECO:0000313" key="6">
    <source>
        <dbReference type="EMBL" id="KAF4078206.1"/>
    </source>
</evidence>
<comment type="similarity">
    <text evidence="2">Belongs to the cytidine and deoxycytidylate deaminase family.</text>
</comment>
<dbReference type="GO" id="GO:0005634">
    <property type="term" value="C:nucleus"/>
    <property type="evidence" value="ECO:0007669"/>
    <property type="project" value="TreeGrafter"/>
</dbReference>
<dbReference type="InterPro" id="IPR002125">
    <property type="entry name" value="CMP_dCMP_dom"/>
</dbReference>
<keyword evidence="7" id="KW-1185">Reference proteome</keyword>
<dbReference type="PANTHER" id="PTHR13857:SF4">
    <property type="entry name" value="C-U-EDITING ENZYME APOBEC-2"/>
    <property type="match status" value="1"/>
</dbReference>
<accession>A0A7J6A606</accession>
<dbReference type="GO" id="GO:0003723">
    <property type="term" value="F:RNA binding"/>
    <property type="evidence" value="ECO:0007669"/>
    <property type="project" value="TreeGrafter"/>
</dbReference>
<keyword evidence="4" id="KW-0378">Hydrolase</keyword>
<evidence type="ECO:0000256" key="1">
    <source>
        <dbReference type="ARBA" id="ARBA00001947"/>
    </source>
</evidence>
<dbReference type="AlphaFoldDB" id="A0A7J6A606"/>
<dbReference type="Proteomes" id="UP000593565">
    <property type="component" value="Unassembled WGS sequence"/>
</dbReference>
<dbReference type="InterPro" id="IPR050610">
    <property type="entry name" value="APOBEC_Cyt_Deaminase"/>
</dbReference>
<dbReference type="PANTHER" id="PTHR13857">
    <property type="entry name" value="MRNA EDITING ENZYME"/>
    <property type="match status" value="1"/>
</dbReference>
<dbReference type="EMBL" id="JAAGNN010000017">
    <property type="protein sequence ID" value="KAF4078206.1"/>
    <property type="molecule type" value="Genomic_DNA"/>
</dbReference>
<protein>
    <recommendedName>
        <fullName evidence="5">CMP/dCMP-type deaminase domain-containing protein</fullName>
    </recommendedName>
</protein>
<organism evidence="6 7">
    <name type="scientific">Ameiurus melas</name>
    <name type="common">Black bullhead</name>
    <name type="synonym">Silurus melas</name>
    <dbReference type="NCBI Taxonomy" id="219545"/>
    <lineage>
        <taxon>Eukaryota</taxon>
        <taxon>Metazoa</taxon>
        <taxon>Chordata</taxon>
        <taxon>Craniata</taxon>
        <taxon>Vertebrata</taxon>
        <taxon>Euteleostomi</taxon>
        <taxon>Actinopterygii</taxon>
        <taxon>Neopterygii</taxon>
        <taxon>Teleostei</taxon>
        <taxon>Ostariophysi</taxon>
        <taxon>Siluriformes</taxon>
        <taxon>Ictaluridae</taxon>
        <taxon>Ameiurus</taxon>
    </lineage>
</organism>
<evidence type="ECO:0000256" key="3">
    <source>
        <dbReference type="ARBA" id="ARBA00022723"/>
    </source>
</evidence>
<sequence length="140" mass="15972">MEDEHSGVHAEEAFFQQVLPQYNKSLQYTVTWYTSSSPCAACATKLGEILQARKTLHLNIHCSRLFLWEEPEIQAGLKALAKAGCKLRMMRPVDFSYLCKDSSLKGHSFQLTARASFICWNVVLFCPLSVQHRPTIMYLN</sequence>
<dbReference type="GO" id="GO:0004126">
    <property type="term" value="F:cytidine deaminase activity"/>
    <property type="evidence" value="ECO:0007669"/>
    <property type="project" value="TreeGrafter"/>
</dbReference>
<proteinExistence type="inferred from homology"/>
<evidence type="ECO:0000256" key="2">
    <source>
        <dbReference type="ARBA" id="ARBA00006576"/>
    </source>
</evidence>
<evidence type="ECO:0000259" key="5">
    <source>
        <dbReference type="PROSITE" id="PS51747"/>
    </source>
</evidence>
<comment type="caution">
    <text evidence="6">The sequence shown here is derived from an EMBL/GenBank/DDBJ whole genome shotgun (WGS) entry which is preliminary data.</text>
</comment>
<keyword evidence="3" id="KW-0479">Metal-binding</keyword>
<dbReference type="SUPFAM" id="SSF53927">
    <property type="entry name" value="Cytidine deaminase-like"/>
    <property type="match status" value="1"/>
</dbReference>
<dbReference type="Pfam" id="PF18772">
    <property type="entry name" value="APOBEC2"/>
    <property type="match status" value="1"/>
</dbReference>
<reference evidence="6 7" key="1">
    <citation type="submission" date="2020-02" db="EMBL/GenBank/DDBJ databases">
        <title>A chromosome-scale genome assembly of the black bullhead catfish (Ameiurus melas).</title>
        <authorList>
            <person name="Wen M."/>
            <person name="Zham M."/>
            <person name="Cabau C."/>
            <person name="Klopp C."/>
            <person name="Donnadieu C."/>
            <person name="Roques C."/>
            <person name="Bouchez O."/>
            <person name="Lampietro C."/>
            <person name="Jouanno E."/>
            <person name="Herpin A."/>
            <person name="Louis A."/>
            <person name="Berthelot C."/>
            <person name="Parey E."/>
            <person name="Roest-Crollius H."/>
            <person name="Braasch I."/>
            <person name="Postlethwait J."/>
            <person name="Robinson-Rechavi M."/>
            <person name="Echchiki A."/>
            <person name="Begum T."/>
            <person name="Montfort J."/>
            <person name="Schartl M."/>
            <person name="Bobe J."/>
            <person name="Guiguen Y."/>
        </authorList>
    </citation>
    <scope>NUCLEOTIDE SEQUENCE [LARGE SCALE GENOMIC DNA]</scope>
    <source>
        <strain evidence="6">M_S1</strain>
        <tissue evidence="6">Blood</tissue>
    </source>
</reference>
<feature type="domain" description="CMP/dCMP-type deaminase" evidence="5">
    <location>
        <begin position="1"/>
        <end position="80"/>
    </location>
</feature>
<dbReference type="PROSITE" id="PS51747">
    <property type="entry name" value="CYT_DCMP_DEAMINASES_2"/>
    <property type="match status" value="1"/>
</dbReference>